<dbReference type="InterPro" id="IPR001932">
    <property type="entry name" value="PPM-type_phosphatase-like_dom"/>
</dbReference>
<dbReference type="InterPro" id="IPR013656">
    <property type="entry name" value="PAS_4"/>
</dbReference>
<dbReference type="Gene3D" id="3.60.40.10">
    <property type="entry name" value="PPM-type phosphatase domain"/>
    <property type="match status" value="1"/>
</dbReference>
<dbReference type="GO" id="GO:0016791">
    <property type="term" value="F:phosphatase activity"/>
    <property type="evidence" value="ECO:0007669"/>
    <property type="project" value="TreeGrafter"/>
</dbReference>
<protein>
    <submittedName>
        <fullName evidence="4">PAS domain S-box protein</fullName>
    </submittedName>
</protein>
<dbReference type="NCBIfam" id="TIGR00229">
    <property type="entry name" value="sensory_box"/>
    <property type="match status" value="1"/>
</dbReference>
<feature type="domain" description="PAS" evidence="2">
    <location>
        <begin position="6"/>
        <end position="72"/>
    </location>
</feature>
<evidence type="ECO:0000313" key="4">
    <source>
        <dbReference type="EMBL" id="RMI34749.1"/>
    </source>
</evidence>
<dbReference type="RefSeq" id="WP_122399006.1">
    <property type="nucleotide sequence ID" value="NZ_RFFJ01000166.1"/>
</dbReference>
<dbReference type="InterPro" id="IPR036457">
    <property type="entry name" value="PPM-type-like_dom_sf"/>
</dbReference>
<dbReference type="InterPro" id="IPR052016">
    <property type="entry name" value="Bact_Sigma-Reg"/>
</dbReference>
<dbReference type="SMART" id="SM00331">
    <property type="entry name" value="PP2C_SIG"/>
    <property type="match status" value="1"/>
</dbReference>
<reference evidence="4 5" key="1">
    <citation type="submission" date="2018-10" db="EMBL/GenBank/DDBJ databases">
        <title>Isolation, diversity and antifungal activity of actinobacteria from wheat.</title>
        <authorList>
            <person name="Han C."/>
        </authorList>
    </citation>
    <scope>NUCLEOTIDE SEQUENCE [LARGE SCALE GENOMIC DNA]</scope>
    <source>
        <strain evidence="4 5">NEAU-YY642</strain>
    </source>
</reference>
<dbReference type="PANTHER" id="PTHR43156">
    <property type="entry name" value="STAGE II SPORULATION PROTEIN E-RELATED"/>
    <property type="match status" value="1"/>
</dbReference>
<gene>
    <name evidence="4" type="ORF">EBN88_23130</name>
</gene>
<dbReference type="EMBL" id="RFFJ01000166">
    <property type="protein sequence ID" value="RMI34749.1"/>
    <property type="molecule type" value="Genomic_DNA"/>
</dbReference>
<dbReference type="SUPFAM" id="SSF55785">
    <property type="entry name" value="PYP-like sensor domain (PAS domain)"/>
    <property type="match status" value="1"/>
</dbReference>
<dbReference type="PANTHER" id="PTHR43156:SF2">
    <property type="entry name" value="STAGE II SPORULATION PROTEIN E"/>
    <property type="match status" value="1"/>
</dbReference>
<comment type="caution">
    <text evidence="4">The sequence shown here is derived from an EMBL/GenBank/DDBJ whole genome shotgun (WGS) entry which is preliminary data.</text>
</comment>
<evidence type="ECO:0000313" key="5">
    <source>
        <dbReference type="Proteomes" id="UP000278673"/>
    </source>
</evidence>
<sequence length="418" mass="46008">MTEPEIDYRAAFRASPAAVALLAPDLRYLDVNEAYLELAGRVRDQVVGRYVDEAFPGNPDQAAATGARNVRQSMEWVLATRERDVMAAQRYDVETPEHSGHWEERYFSIVNTPVLGPEGGVRMVLNRVEEVTEIVMARRQGRDPERVDRASRLESDLLARADELQYANERLREAHHRERQVAMALQKAMLPPPDLVAPRDAAVRYRPASATMNICGDWYDLTDIDENHSSVVVGDVVGHGLEAAGVMGQLRSALSALARASTPPAAALNILDLYSRSVPGAEVTTAVKIHVDWSAQRLIYSSAGHLPPVLAHRDGHVEFLDRATNPPLGSLPERARAKEAHTAFASGDVLVVYTDGLVERRDEDIDRGLTRLAASVARHRDKPADPLADALLSDLLPPEGTEDDTALVVLRLVTERPD</sequence>
<keyword evidence="1" id="KW-0378">Hydrolase</keyword>
<evidence type="ECO:0000256" key="1">
    <source>
        <dbReference type="ARBA" id="ARBA00022801"/>
    </source>
</evidence>
<proteinExistence type="predicted"/>
<evidence type="ECO:0000259" key="2">
    <source>
        <dbReference type="SMART" id="SM00091"/>
    </source>
</evidence>
<accession>A0A3M2LAZ7</accession>
<keyword evidence="5" id="KW-1185">Reference proteome</keyword>
<dbReference type="Pfam" id="PF07228">
    <property type="entry name" value="SpoIIE"/>
    <property type="match status" value="1"/>
</dbReference>
<dbReference type="Pfam" id="PF08448">
    <property type="entry name" value="PAS_4"/>
    <property type="match status" value="1"/>
</dbReference>
<dbReference type="Gene3D" id="3.30.450.20">
    <property type="entry name" value="PAS domain"/>
    <property type="match status" value="1"/>
</dbReference>
<name>A0A3M2LAZ7_9ACTN</name>
<dbReference type="InterPro" id="IPR000014">
    <property type="entry name" value="PAS"/>
</dbReference>
<evidence type="ECO:0000259" key="3">
    <source>
        <dbReference type="SMART" id="SM00331"/>
    </source>
</evidence>
<feature type="domain" description="PPM-type phosphatase" evidence="3">
    <location>
        <begin position="199"/>
        <end position="412"/>
    </location>
</feature>
<dbReference type="SUPFAM" id="SSF81606">
    <property type="entry name" value="PP2C-like"/>
    <property type="match status" value="1"/>
</dbReference>
<dbReference type="AlphaFoldDB" id="A0A3M2LAZ7"/>
<dbReference type="CDD" id="cd00130">
    <property type="entry name" value="PAS"/>
    <property type="match status" value="1"/>
</dbReference>
<dbReference type="InterPro" id="IPR035965">
    <property type="entry name" value="PAS-like_dom_sf"/>
</dbReference>
<dbReference type="SMART" id="SM00091">
    <property type="entry name" value="PAS"/>
    <property type="match status" value="1"/>
</dbReference>
<organism evidence="4 5">
    <name type="scientific">Streptomyces triticirhizae</name>
    <dbReference type="NCBI Taxonomy" id="2483353"/>
    <lineage>
        <taxon>Bacteria</taxon>
        <taxon>Bacillati</taxon>
        <taxon>Actinomycetota</taxon>
        <taxon>Actinomycetes</taxon>
        <taxon>Kitasatosporales</taxon>
        <taxon>Streptomycetaceae</taxon>
        <taxon>Streptomyces</taxon>
    </lineage>
</organism>
<dbReference type="Proteomes" id="UP000278673">
    <property type="component" value="Unassembled WGS sequence"/>
</dbReference>